<dbReference type="SUPFAM" id="SSF75011">
    <property type="entry name" value="3-carboxy-cis,cis-mucoante lactonizing enzyme"/>
    <property type="match status" value="1"/>
</dbReference>
<proteinExistence type="predicted"/>
<dbReference type="Gene3D" id="2.130.10.10">
    <property type="entry name" value="YVTN repeat-like/Quinoprotein amine dehydrogenase"/>
    <property type="match status" value="1"/>
</dbReference>
<organism evidence="2 3">
    <name type="scientific">Exophiala bonariae</name>
    <dbReference type="NCBI Taxonomy" id="1690606"/>
    <lineage>
        <taxon>Eukaryota</taxon>
        <taxon>Fungi</taxon>
        <taxon>Dikarya</taxon>
        <taxon>Ascomycota</taxon>
        <taxon>Pezizomycotina</taxon>
        <taxon>Eurotiomycetes</taxon>
        <taxon>Chaetothyriomycetidae</taxon>
        <taxon>Chaetothyriales</taxon>
        <taxon>Herpotrichiellaceae</taxon>
        <taxon>Exophiala</taxon>
    </lineage>
</organism>
<sequence>MHFTTSQILLLAAYLMPSVHSHPMNCSPQSSNAIFFLTNDQKNSVAAIPIGQGGMLSGGSVTATGGAGSNSLDAAGKAAAPDPLIGQSALAVAGGNVFAVNAGSNTLSMLAIDKQDPSKLTMVGQPMPVEGEFPNTVAVSMKHKLACVGTTGAKNGVSCATFSKQGLGKFDGLRSFGLKQTTPPVGPTNSVSQLFFSDDQNTLFATVKGDPAVNNTGFFSTFKVQQGPAGMGKGAGSLATQDTRSSPDGTAVLFGSAVIRGTSNVFVTDASFGAAVLSVDAAGTAKLVAKQAIADQAATCWATISPATGSAFVTDVGKNRVIEMSLTDASILGNTDLSANGAPGLIDLAAAGTAIYALSPGNGTTPSAISVLDVSGGKGTAELLQNFDVSSLGVGPNAQGMQVLRK</sequence>
<dbReference type="InterPro" id="IPR015943">
    <property type="entry name" value="WD40/YVTN_repeat-like_dom_sf"/>
</dbReference>
<reference evidence="2 3" key="1">
    <citation type="submission" date="2023-08" db="EMBL/GenBank/DDBJ databases">
        <title>Black Yeasts Isolated from many extreme environments.</title>
        <authorList>
            <person name="Coleine C."/>
            <person name="Stajich J.E."/>
            <person name="Selbmann L."/>
        </authorList>
    </citation>
    <scope>NUCLEOTIDE SEQUENCE [LARGE SCALE GENOMIC DNA]</scope>
    <source>
        <strain evidence="2 3">CCFEE 5792</strain>
    </source>
</reference>
<evidence type="ECO:0000313" key="3">
    <source>
        <dbReference type="Proteomes" id="UP001358417"/>
    </source>
</evidence>
<keyword evidence="1" id="KW-0732">Signal</keyword>
<gene>
    <name evidence="2" type="ORF">LTR84_010920</name>
</gene>
<dbReference type="EMBL" id="JAVRRD010000005">
    <property type="protein sequence ID" value="KAK5058656.1"/>
    <property type="molecule type" value="Genomic_DNA"/>
</dbReference>
<feature type="chain" id="PRO_5043866416" description="3-carboxymuconate cyclase" evidence="1">
    <location>
        <begin position="22"/>
        <end position="406"/>
    </location>
</feature>
<evidence type="ECO:0008006" key="4">
    <source>
        <dbReference type="Google" id="ProtNLM"/>
    </source>
</evidence>
<name>A0AAV9NI47_9EURO</name>
<keyword evidence="3" id="KW-1185">Reference proteome</keyword>
<accession>A0AAV9NI47</accession>
<dbReference type="RefSeq" id="XP_064709179.1">
    <property type="nucleotide sequence ID" value="XM_064854453.1"/>
</dbReference>
<feature type="signal peptide" evidence="1">
    <location>
        <begin position="1"/>
        <end position="21"/>
    </location>
</feature>
<protein>
    <recommendedName>
        <fullName evidence="4">3-carboxymuconate cyclase</fullName>
    </recommendedName>
</protein>
<dbReference type="GeneID" id="89979074"/>
<dbReference type="Proteomes" id="UP001358417">
    <property type="component" value="Unassembled WGS sequence"/>
</dbReference>
<evidence type="ECO:0000313" key="2">
    <source>
        <dbReference type="EMBL" id="KAK5058656.1"/>
    </source>
</evidence>
<dbReference type="AlphaFoldDB" id="A0AAV9NI47"/>
<evidence type="ECO:0000256" key="1">
    <source>
        <dbReference type="SAM" id="SignalP"/>
    </source>
</evidence>
<comment type="caution">
    <text evidence="2">The sequence shown here is derived from an EMBL/GenBank/DDBJ whole genome shotgun (WGS) entry which is preliminary data.</text>
</comment>